<evidence type="ECO:0000313" key="2">
    <source>
        <dbReference type="Proteomes" id="UP000769780"/>
    </source>
</evidence>
<dbReference type="SUPFAM" id="SSF140500">
    <property type="entry name" value="BAS1536-like"/>
    <property type="match status" value="1"/>
</dbReference>
<name>A0ABS7K605_9BACI</name>
<dbReference type="Proteomes" id="UP000769780">
    <property type="component" value="Unassembled WGS sequence"/>
</dbReference>
<comment type="caution">
    <text evidence="1">The sequence shown here is derived from an EMBL/GenBank/DDBJ whole genome shotgun (WGS) entry which is preliminary data.</text>
</comment>
<dbReference type="Gene3D" id="4.10.280.10">
    <property type="entry name" value="Helix-loop-helix DNA-binding domain"/>
    <property type="match status" value="1"/>
</dbReference>
<proteinExistence type="predicted"/>
<dbReference type="InterPro" id="IPR037208">
    <property type="entry name" value="Spo0E-like_sf"/>
</dbReference>
<dbReference type="EMBL" id="JACWFH010000014">
    <property type="protein sequence ID" value="MBY0097686.1"/>
    <property type="molecule type" value="Genomic_DNA"/>
</dbReference>
<gene>
    <name evidence="1" type="ORF">H0185_12850</name>
</gene>
<protein>
    <submittedName>
        <fullName evidence="1">Aspartyl-phosphate phosphatase Spo0E family protein</fullName>
    </submittedName>
</protein>
<dbReference type="InterPro" id="IPR036638">
    <property type="entry name" value="HLH_DNA-bd_sf"/>
</dbReference>
<organism evidence="1 2">
    <name type="scientific">Mesobacillus maritimus</name>
    <dbReference type="NCBI Taxonomy" id="1643336"/>
    <lineage>
        <taxon>Bacteria</taxon>
        <taxon>Bacillati</taxon>
        <taxon>Bacillota</taxon>
        <taxon>Bacilli</taxon>
        <taxon>Bacillales</taxon>
        <taxon>Bacillaceae</taxon>
        <taxon>Mesobacillus</taxon>
    </lineage>
</organism>
<keyword evidence="2" id="KW-1185">Reference proteome</keyword>
<dbReference type="Pfam" id="PF09388">
    <property type="entry name" value="SpoOE-like"/>
    <property type="match status" value="1"/>
</dbReference>
<sequence>MFAYAQQTGFNSMETISCSQELDKLIYEYQISMQAPLTNKAKDKLQFRNFLWFFQHPQKAAGSVEA</sequence>
<dbReference type="InterPro" id="IPR018540">
    <property type="entry name" value="Spo0E-like"/>
</dbReference>
<evidence type="ECO:0000313" key="1">
    <source>
        <dbReference type="EMBL" id="MBY0097686.1"/>
    </source>
</evidence>
<reference evidence="1 2" key="1">
    <citation type="submission" date="2020-07" db="EMBL/GenBank/DDBJ databases">
        <title>Fungal Genomes of the International Space Station.</title>
        <authorList>
            <person name="Seuylemezian A."/>
            <person name="Singh N.K."/>
            <person name="Wood J."/>
            <person name="Venkateswaran K."/>
        </authorList>
    </citation>
    <scope>NUCLEOTIDE SEQUENCE [LARGE SCALE GENOMIC DNA]</scope>
    <source>
        <strain evidence="1 2">PL-B2</strain>
    </source>
</reference>
<accession>A0ABS7K605</accession>